<name>A0A6J5T2P1_9CAUD</name>
<evidence type="ECO:0000259" key="1">
    <source>
        <dbReference type="Pfam" id="PF26096"/>
    </source>
</evidence>
<protein>
    <recommendedName>
        <fullName evidence="1">DUF8033 domain-containing protein</fullName>
    </recommendedName>
</protein>
<evidence type="ECO:0000313" key="2">
    <source>
        <dbReference type="EMBL" id="CAB4179396.1"/>
    </source>
</evidence>
<evidence type="ECO:0000313" key="3">
    <source>
        <dbReference type="EMBL" id="CAB4220937.1"/>
    </source>
</evidence>
<dbReference type="InterPro" id="IPR058346">
    <property type="entry name" value="DUF8033"/>
</dbReference>
<reference evidence="3" key="1">
    <citation type="submission" date="2020-05" db="EMBL/GenBank/DDBJ databases">
        <authorList>
            <person name="Chiriac C."/>
            <person name="Salcher M."/>
            <person name="Ghai R."/>
            <person name="Kavagutti S V."/>
        </authorList>
    </citation>
    <scope>NUCLEOTIDE SEQUENCE</scope>
</reference>
<sequence length="102" mass="11495">MTTTRTSNQKAGDLIASRIGFTGNNLYGVLTPFTNATGIHINEMGRLPEVYQDALRSDRPEYIVYSYGTPIAWFGNKGWFIPACKYTVTTSKHQNYVRRAVN</sequence>
<feature type="domain" description="DUF8033" evidence="1">
    <location>
        <begin position="59"/>
        <end position="95"/>
    </location>
</feature>
<dbReference type="Pfam" id="PF26096">
    <property type="entry name" value="DUF8033"/>
    <property type="match status" value="1"/>
</dbReference>
<proteinExistence type="predicted"/>
<accession>A0A6J5T2P1</accession>
<organism evidence="3">
    <name type="scientific">uncultured Caudovirales phage</name>
    <dbReference type="NCBI Taxonomy" id="2100421"/>
    <lineage>
        <taxon>Viruses</taxon>
        <taxon>Duplodnaviria</taxon>
        <taxon>Heunggongvirae</taxon>
        <taxon>Uroviricota</taxon>
        <taxon>Caudoviricetes</taxon>
        <taxon>Peduoviridae</taxon>
        <taxon>Maltschvirus</taxon>
        <taxon>Maltschvirus maltsch</taxon>
    </lineage>
</organism>
<dbReference type="EMBL" id="LR797501">
    <property type="protein sequence ID" value="CAB4220937.1"/>
    <property type="molecule type" value="Genomic_DNA"/>
</dbReference>
<gene>
    <name evidence="2" type="ORF">UFOVP1033_109</name>
    <name evidence="3" type="ORF">UFOVP1631_109</name>
</gene>
<dbReference type="EMBL" id="LR796981">
    <property type="protein sequence ID" value="CAB4179396.1"/>
    <property type="molecule type" value="Genomic_DNA"/>
</dbReference>